<keyword evidence="3" id="KW-1185">Reference proteome</keyword>
<gene>
    <name evidence="2" type="ORF">SAMN05421869_121139</name>
</gene>
<feature type="transmembrane region" description="Helical" evidence="1">
    <location>
        <begin position="100"/>
        <end position="122"/>
    </location>
</feature>
<evidence type="ECO:0000313" key="3">
    <source>
        <dbReference type="Proteomes" id="UP000199202"/>
    </source>
</evidence>
<dbReference type="RefSeq" id="WP_090942936.1">
    <property type="nucleotide sequence ID" value="NZ_FNDJ01000021.1"/>
</dbReference>
<keyword evidence="1" id="KW-1133">Transmembrane helix</keyword>
<keyword evidence="1" id="KW-0812">Transmembrane</keyword>
<name>A0A1G9GTG5_9ACTN</name>
<dbReference type="AlphaFoldDB" id="A0A1G9GTG5"/>
<feature type="transmembrane region" description="Helical" evidence="1">
    <location>
        <begin position="21"/>
        <end position="48"/>
    </location>
</feature>
<keyword evidence="1" id="KW-0472">Membrane</keyword>
<protein>
    <submittedName>
        <fullName evidence="2">Uncharacterized membrane protein</fullName>
    </submittedName>
</protein>
<accession>A0A1G9GTG5</accession>
<dbReference type="STRING" id="633440.SAMN05421869_121139"/>
<evidence type="ECO:0000313" key="2">
    <source>
        <dbReference type="EMBL" id="SDL03976.1"/>
    </source>
</evidence>
<dbReference type="EMBL" id="FNDJ01000021">
    <property type="protein sequence ID" value="SDL03976.1"/>
    <property type="molecule type" value="Genomic_DNA"/>
</dbReference>
<sequence length="175" mass="18890">MTYTARRPVAVSHSRGWASPLLWLATVAMGLMAGLFYAFSVSVMPGLAQADNRAFVLVMNRINQAIENPAFALTFFGAFVFTGAAAIAQYRMGLRTAARWTAAALALYVVALAITMGVNVPLNEELAKAADDYAAARENFEGLWNVTNNVRGLACTLALVCLARSLRLQGRDERA</sequence>
<feature type="transmembrane region" description="Helical" evidence="1">
    <location>
        <begin position="68"/>
        <end position="88"/>
    </location>
</feature>
<organism evidence="2 3">
    <name type="scientific">Nonomuraea jiangxiensis</name>
    <dbReference type="NCBI Taxonomy" id="633440"/>
    <lineage>
        <taxon>Bacteria</taxon>
        <taxon>Bacillati</taxon>
        <taxon>Actinomycetota</taxon>
        <taxon>Actinomycetes</taxon>
        <taxon>Streptosporangiales</taxon>
        <taxon>Streptosporangiaceae</taxon>
        <taxon>Nonomuraea</taxon>
    </lineage>
</organism>
<reference evidence="2 3" key="1">
    <citation type="submission" date="2016-10" db="EMBL/GenBank/DDBJ databases">
        <authorList>
            <person name="de Groot N.N."/>
        </authorList>
    </citation>
    <scope>NUCLEOTIDE SEQUENCE [LARGE SCALE GENOMIC DNA]</scope>
    <source>
        <strain evidence="2 3">CGMCC 4.6533</strain>
    </source>
</reference>
<dbReference type="InterPro" id="IPR013901">
    <property type="entry name" value="Anthrone_oxy"/>
</dbReference>
<dbReference type="Proteomes" id="UP000199202">
    <property type="component" value="Unassembled WGS sequence"/>
</dbReference>
<dbReference type="Pfam" id="PF08592">
    <property type="entry name" value="Anthrone_oxy"/>
    <property type="match status" value="1"/>
</dbReference>
<evidence type="ECO:0000256" key="1">
    <source>
        <dbReference type="SAM" id="Phobius"/>
    </source>
</evidence>
<proteinExistence type="predicted"/>
<dbReference type="OrthoDB" id="428263at2"/>